<reference evidence="1 2" key="1">
    <citation type="submission" date="2020-06" db="EMBL/GenBank/DDBJ databases">
        <title>Actinomadura xiongansis sp. nov., isolated from soil of Baiyangdian.</title>
        <authorList>
            <person name="Zhang X."/>
        </authorList>
    </citation>
    <scope>NUCLEOTIDE SEQUENCE [LARGE SCALE GENOMIC DNA]</scope>
    <source>
        <strain evidence="1 2">HBUM206468</strain>
    </source>
</reference>
<keyword evidence="2" id="KW-1185">Reference proteome</keyword>
<dbReference type="EMBL" id="JABVEC010000046">
    <property type="protein sequence ID" value="MBC6470701.1"/>
    <property type="molecule type" value="Genomic_DNA"/>
</dbReference>
<dbReference type="Proteomes" id="UP000805614">
    <property type="component" value="Unassembled WGS sequence"/>
</dbReference>
<protein>
    <recommendedName>
        <fullName evidence="3">VCBS repeat-containing protein</fullName>
    </recommendedName>
</protein>
<proteinExistence type="predicted"/>
<evidence type="ECO:0008006" key="3">
    <source>
        <dbReference type="Google" id="ProtNLM"/>
    </source>
</evidence>
<dbReference type="RefSeq" id="WP_187247743.1">
    <property type="nucleotide sequence ID" value="NZ_BAAAOK010000011.1"/>
</dbReference>
<dbReference type="SUPFAM" id="SSF69318">
    <property type="entry name" value="Integrin alpha N-terminal domain"/>
    <property type="match status" value="1"/>
</dbReference>
<organism evidence="1 2">
    <name type="scientific">Actinomadura alba</name>
    <dbReference type="NCBI Taxonomy" id="406431"/>
    <lineage>
        <taxon>Bacteria</taxon>
        <taxon>Bacillati</taxon>
        <taxon>Actinomycetota</taxon>
        <taxon>Actinomycetes</taxon>
        <taxon>Streptosporangiales</taxon>
        <taxon>Thermomonosporaceae</taxon>
        <taxon>Actinomadura</taxon>
    </lineage>
</organism>
<gene>
    <name evidence="1" type="ORF">HKK74_35200</name>
</gene>
<evidence type="ECO:0000313" key="2">
    <source>
        <dbReference type="Proteomes" id="UP000805614"/>
    </source>
</evidence>
<comment type="caution">
    <text evidence="1">The sequence shown here is derived from an EMBL/GenBank/DDBJ whole genome shotgun (WGS) entry which is preliminary data.</text>
</comment>
<name>A0ABR7M0R0_9ACTN</name>
<accession>A0ABR7M0R0</accession>
<dbReference type="InterPro" id="IPR028994">
    <property type="entry name" value="Integrin_alpha_N"/>
</dbReference>
<sequence length="60" mass="6211">MTAIMAADVNGDDRVDLIARAANGDLFAYPHSATDVIGTGMWAGGRVLVGIGQQSMTAIF</sequence>
<evidence type="ECO:0000313" key="1">
    <source>
        <dbReference type="EMBL" id="MBC6470701.1"/>
    </source>
</evidence>